<protein>
    <submittedName>
        <fullName evidence="2">Uncharacterized protein</fullName>
    </submittedName>
</protein>
<keyword evidence="1" id="KW-0175">Coiled coil</keyword>
<reference evidence="2" key="1">
    <citation type="journal article" date="2022" name="bioRxiv">
        <title>Sequencing and chromosome-scale assembly of the giantPleurodeles waltlgenome.</title>
        <authorList>
            <person name="Brown T."/>
            <person name="Elewa A."/>
            <person name="Iarovenko S."/>
            <person name="Subramanian E."/>
            <person name="Araus A.J."/>
            <person name="Petzold A."/>
            <person name="Susuki M."/>
            <person name="Suzuki K.-i.T."/>
            <person name="Hayashi T."/>
            <person name="Toyoda A."/>
            <person name="Oliveira C."/>
            <person name="Osipova E."/>
            <person name="Leigh N.D."/>
            <person name="Simon A."/>
            <person name="Yun M.H."/>
        </authorList>
    </citation>
    <scope>NUCLEOTIDE SEQUENCE</scope>
    <source>
        <strain evidence="2">20211129_DDA</strain>
        <tissue evidence="2">Liver</tissue>
    </source>
</reference>
<comment type="caution">
    <text evidence="2">The sequence shown here is derived from an EMBL/GenBank/DDBJ whole genome shotgun (WGS) entry which is preliminary data.</text>
</comment>
<accession>A0AAV7TF59</accession>
<name>A0AAV7TF59_PLEWA</name>
<keyword evidence="3" id="KW-1185">Reference proteome</keyword>
<proteinExistence type="predicted"/>
<evidence type="ECO:0000313" key="2">
    <source>
        <dbReference type="EMBL" id="KAJ1175240.1"/>
    </source>
</evidence>
<feature type="coiled-coil region" evidence="1">
    <location>
        <begin position="88"/>
        <end position="115"/>
    </location>
</feature>
<dbReference type="EMBL" id="JANPWB010000006">
    <property type="protein sequence ID" value="KAJ1175240.1"/>
    <property type="molecule type" value="Genomic_DNA"/>
</dbReference>
<sequence>MKYATSGAHPGRICMPSGSHCVTLAIARSRDPTPIVLKMLSSRLQEEALGAHLSSPRFGPRQHRPARGCQSGYLQRCLLKKQYSLNEIEEMTRINDQAEEHAKKMEARKLEKRKQAFRLQTRKKERLSLECWRMPKSTNYP</sequence>
<dbReference type="Proteomes" id="UP001066276">
    <property type="component" value="Chromosome 3_2"/>
</dbReference>
<dbReference type="AlphaFoldDB" id="A0AAV7TF59"/>
<organism evidence="2 3">
    <name type="scientific">Pleurodeles waltl</name>
    <name type="common">Iberian ribbed newt</name>
    <dbReference type="NCBI Taxonomy" id="8319"/>
    <lineage>
        <taxon>Eukaryota</taxon>
        <taxon>Metazoa</taxon>
        <taxon>Chordata</taxon>
        <taxon>Craniata</taxon>
        <taxon>Vertebrata</taxon>
        <taxon>Euteleostomi</taxon>
        <taxon>Amphibia</taxon>
        <taxon>Batrachia</taxon>
        <taxon>Caudata</taxon>
        <taxon>Salamandroidea</taxon>
        <taxon>Salamandridae</taxon>
        <taxon>Pleurodelinae</taxon>
        <taxon>Pleurodeles</taxon>
    </lineage>
</organism>
<evidence type="ECO:0000313" key="3">
    <source>
        <dbReference type="Proteomes" id="UP001066276"/>
    </source>
</evidence>
<evidence type="ECO:0000256" key="1">
    <source>
        <dbReference type="SAM" id="Coils"/>
    </source>
</evidence>
<gene>
    <name evidence="2" type="ORF">NDU88_000531</name>
</gene>